<name>A0ABP9NKQ5_9PSEU</name>
<keyword evidence="2" id="KW-1185">Reference proteome</keyword>
<evidence type="ECO:0000313" key="1">
    <source>
        <dbReference type="EMBL" id="GAA5124817.1"/>
    </source>
</evidence>
<organism evidence="1 2">
    <name type="scientific">Pseudonocardia adelaidensis</name>
    <dbReference type="NCBI Taxonomy" id="648754"/>
    <lineage>
        <taxon>Bacteria</taxon>
        <taxon>Bacillati</taxon>
        <taxon>Actinomycetota</taxon>
        <taxon>Actinomycetes</taxon>
        <taxon>Pseudonocardiales</taxon>
        <taxon>Pseudonocardiaceae</taxon>
        <taxon>Pseudonocardia</taxon>
    </lineage>
</organism>
<dbReference type="Proteomes" id="UP001500804">
    <property type="component" value="Unassembled WGS sequence"/>
</dbReference>
<proteinExistence type="predicted"/>
<accession>A0ABP9NKQ5</accession>
<comment type="caution">
    <text evidence="1">The sequence shown here is derived from an EMBL/GenBank/DDBJ whole genome shotgun (WGS) entry which is preliminary data.</text>
</comment>
<dbReference type="EMBL" id="BAABJO010000013">
    <property type="protein sequence ID" value="GAA5124817.1"/>
    <property type="molecule type" value="Genomic_DNA"/>
</dbReference>
<reference evidence="2" key="1">
    <citation type="journal article" date="2019" name="Int. J. Syst. Evol. Microbiol.">
        <title>The Global Catalogue of Microorganisms (GCM) 10K type strain sequencing project: providing services to taxonomists for standard genome sequencing and annotation.</title>
        <authorList>
            <consortium name="The Broad Institute Genomics Platform"/>
            <consortium name="The Broad Institute Genome Sequencing Center for Infectious Disease"/>
            <person name="Wu L."/>
            <person name="Ma J."/>
        </authorList>
    </citation>
    <scope>NUCLEOTIDE SEQUENCE [LARGE SCALE GENOMIC DNA]</scope>
    <source>
        <strain evidence="2">JCM 18302</strain>
    </source>
</reference>
<dbReference type="RefSeq" id="WP_345606542.1">
    <property type="nucleotide sequence ID" value="NZ_BAABJO010000013.1"/>
</dbReference>
<sequence length="277" mass="29222">MALELLLARQAGVISREQALRAGLDAATVDRMVRTRRWQPLHPRVYLVRGYAAGDEARARAAVLWAGAGAALSGAAAAWWHGLLAAPPRTLAVTAPARRPARPGVVVRCRVLAPVDRTVRRGLEITAPALTAVEAAAELAGVAGEQLLERALAGRVRWPDVLAAHRRNPAAGAGAVLAAAADARLVGLLRATGWRGWRLMPGRPATVVFPAARVAVEAVGWVRPAGTRTHPGWRVLRVERGEIAGRPGVALAAIAAAVGRDLHHLDARIEPSTGRSR</sequence>
<gene>
    <name evidence="1" type="ORF">GCM10023320_38410</name>
</gene>
<evidence type="ECO:0008006" key="3">
    <source>
        <dbReference type="Google" id="ProtNLM"/>
    </source>
</evidence>
<evidence type="ECO:0000313" key="2">
    <source>
        <dbReference type="Proteomes" id="UP001500804"/>
    </source>
</evidence>
<protein>
    <recommendedName>
        <fullName evidence="3">AbiEi antitoxin of type IV toxin-antitoxin system</fullName>
    </recommendedName>
</protein>